<protein>
    <submittedName>
        <fullName evidence="1">Uncharacterized protein</fullName>
    </submittedName>
</protein>
<proteinExistence type="predicted"/>
<dbReference type="Proteomes" id="UP000278962">
    <property type="component" value="Unassembled WGS sequence"/>
</dbReference>
<dbReference type="AlphaFoldDB" id="A0A660LBF3"/>
<dbReference type="OrthoDB" id="116741at2"/>
<evidence type="ECO:0000313" key="1">
    <source>
        <dbReference type="EMBL" id="RKQ91555.1"/>
    </source>
</evidence>
<dbReference type="RefSeq" id="WP_121249269.1">
    <property type="nucleotide sequence ID" value="NZ_RBIL01000001.1"/>
</dbReference>
<reference evidence="1 2" key="1">
    <citation type="submission" date="2018-10" db="EMBL/GenBank/DDBJ databases">
        <title>Genomic Encyclopedia of Archaeal and Bacterial Type Strains, Phase II (KMG-II): from individual species to whole genera.</title>
        <authorList>
            <person name="Goeker M."/>
        </authorList>
    </citation>
    <scope>NUCLEOTIDE SEQUENCE [LARGE SCALE GENOMIC DNA]</scope>
    <source>
        <strain evidence="1 2">DSM 14954</strain>
    </source>
</reference>
<sequence>MGNVHGRMTGLTLFTPIRPQWVWFLKIGLPLTRHLPFMARHILQFNFIKFVRWTIVPGLDGERLNYRYLYFESNFDGPWQHYIDAFAYVIPLDIRVTWGRGPGFPAPPPAEPLKAWIAMNSMDGGTYYCAHADESTRMVNNALAVKERFDALDRDVPPDEFQAAWERFLSDAQAHL</sequence>
<keyword evidence="2" id="KW-1185">Reference proteome</keyword>
<comment type="caution">
    <text evidence="1">The sequence shown here is derived from an EMBL/GenBank/DDBJ whole genome shotgun (WGS) entry which is preliminary data.</text>
</comment>
<organism evidence="1 2">
    <name type="scientific">Solirubrobacter pauli</name>
    <dbReference type="NCBI Taxonomy" id="166793"/>
    <lineage>
        <taxon>Bacteria</taxon>
        <taxon>Bacillati</taxon>
        <taxon>Actinomycetota</taxon>
        <taxon>Thermoleophilia</taxon>
        <taxon>Solirubrobacterales</taxon>
        <taxon>Solirubrobacteraceae</taxon>
        <taxon>Solirubrobacter</taxon>
    </lineage>
</organism>
<evidence type="ECO:0000313" key="2">
    <source>
        <dbReference type="Proteomes" id="UP000278962"/>
    </source>
</evidence>
<gene>
    <name evidence="1" type="ORF">C8N24_1378</name>
</gene>
<dbReference type="EMBL" id="RBIL01000001">
    <property type="protein sequence ID" value="RKQ91555.1"/>
    <property type="molecule type" value="Genomic_DNA"/>
</dbReference>
<accession>A0A660LBF3</accession>
<name>A0A660LBF3_9ACTN</name>